<feature type="transmembrane region" description="Helical" evidence="1">
    <location>
        <begin position="38"/>
        <end position="61"/>
    </location>
</feature>
<dbReference type="OrthoDB" id="9804804at2"/>
<gene>
    <name evidence="3" type="ORF">C8N35_1011515</name>
</gene>
<keyword evidence="1" id="KW-1133">Transmembrane helix</keyword>
<reference evidence="3 4" key="1">
    <citation type="submission" date="2018-04" db="EMBL/GenBank/DDBJ databases">
        <title>Genomic Encyclopedia of Archaeal and Bacterial Type Strains, Phase II (KMG-II): from individual species to whole genera.</title>
        <authorList>
            <person name="Goeker M."/>
        </authorList>
    </citation>
    <scope>NUCLEOTIDE SEQUENCE [LARGE SCALE GENOMIC DNA]</scope>
    <source>
        <strain evidence="3 4">DSM 23382</strain>
    </source>
</reference>
<comment type="caution">
    <text evidence="3">The sequence shown here is derived from an EMBL/GenBank/DDBJ whole genome shotgun (WGS) entry which is preliminary data.</text>
</comment>
<organism evidence="3 4">
    <name type="scientific">Breoghania corrubedonensis</name>
    <dbReference type="NCBI Taxonomy" id="665038"/>
    <lineage>
        <taxon>Bacteria</taxon>
        <taxon>Pseudomonadati</taxon>
        <taxon>Pseudomonadota</taxon>
        <taxon>Alphaproteobacteria</taxon>
        <taxon>Hyphomicrobiales</taxon>
        <taxon>Stappiaceae</taxon>
        <taxon>Breoghania</taxon>
    </lineage>
</organism>
<sequence length="67" mass="7158">MAGISTNMGSADRVIRVVVGIALIAFALAGPVDIDWKWIGWIGVIPLVTALIGWCPLYTILGFKTKS</sequence>
<evidence type="ECO:0000313" key="3">
    <source>
        <dbReference type="EMBL" id="PTW63461.1"/>
    </source>
</evidence>
<evidence type="ECO:0000259" key="2">
    <source>
        <dbReference type="Pfam" id="PF11127"/>
    </source>
</evidence>
<keyword evidence="4" id="KW-1185">Reference proteome</keyword>
<keyword evidence="1" id="KW-0472">Membrane</keyword>
<accession>A0A2T5VI73</accession>
<dbReference type="RefSeq" id="WP_107989156.1">
    <property type="nucleotide sequence ID" value="NZ_QAYG01000001.1"/>
</dbReference>
<proteinExistence type="predicted"/>
<dbReference type="Proteomes" id="UP000244081">
    <property type="component" value="Unassembled WGS sequence"/>
</dbReference>
<dbReference type="AlphaFoldDB" id="A0A2T5VI73"/>
<dbReference type="Pfam" id="PF11127">
    <property type="entry name" value="YgaP-like_TM"/>
    <property type="match status" value="1"/>
</dbReference>
<evidence type="ECO:0000256" key="1">
    <source>
        <dbReference type="SAM" id="Phobius"/>
    </source>
</evidence>
<dbReference type="InterPro" id="IPR021309">
    <property type="entry name" value="YgaP-like_TM"/>
</dbReference>
<dbReference type="EMBL" id="QAYG01000001">
    <property type="protein sequence ID" value="PTW63461.1"/>
    <property type="molecule type" value="Genomic_DNA"/>
</dbReference>
<evidence type="ECO:0000313" key="4">
    <source>
        <dbReference type="Proteomes" id="UP000244081"/>
    </source>
</evidence>
<name>A0A2T5VI73_9HYPH</name>
<keyword evidence="1" id="KW-0812">Transmembrane</keyword>
<feature type="domain" description="Inner membrane protein YgaP-like transmembrane" evidence="2">
    <location>
        <begin position="6"/>
        <end position="66"/>
    </location>
</feature>
<feature type="transmembrane region" description="Helical" evidence="1">
    <location>
        <begin position="14"/>
        <end position="32"/>
    </location>
</feature>
<protein>
    <recommendedName>
        <fullName evidence="2">Inner membrane protein YgaP-like transmembrane domain-containing protein</fullName>
    </recommendedName>
</protein>